<proteinExistence type="predicted"/>
<dbReference type="EMBL" id="JANQDX010000014">
    <property type="protein sequence ID" value="KAL0912009.1"/>
    <property type="molecule type" value="Genomic_DNA"/>
</dbReference>
<gene>
    <name evidence="1" type="ORF">M5K25_017950</name>
</gene>
<comment type="caution">
    <text evidence="1">The sequence shown here is derived from an EMBL/GenBank/DDBJ whole genome shotgun (WGS) entry which is preliminary data.</text>
</comment>
<dbReference type="AlphaFoldDB" id="A0ABD0UHE1"/>
<keyword evidence="2" id="KW-1185">Reference proteome</keyword>
<accession>A0ABD0UHE1</accession>
<organism evidence="1 2">
    <name type="scientific">Dendrobium thyrsiflorum</name>
    <name type="common">Pinecone-like raceme dendrobium</name>
    <name type="synonym">Orchid</name>
    <dbReference type="NCBI Taxonomy" id="117978"/>
    <lineage>
        <taxon>Eukaryota</taxon>
        <taxon>Viridiplantae</taxon>
        <taxon>Streptophyta</taxon>
        <taxon>Embryophyta</taxon>
        <taxon>Tracheophyta</taxon>
        <taxon>Spermatophyta</taxon>
        <taxon>Magnoliopsida</taxon>
        <taxon>Liliopsida</taxon>
        <taxon>Asparagales</taxon>
        <taxon>Orchidaceae</taxon>
        <taxon>Epidendroideae</taxon>
        <taxon>Malaxideae</taxon>
        <taxon>Dendrobiinae</taxon>
        <taxon>Dendrobium</taxon>
    </lineage>
</organism>
<protein>
    <submittedName>
        <fullName evidence="1">Uncharacterized protein</fullName>
    </submittedName>
</protein>
<evidence type="ECO:0000313" key="1">
    <source>
        <dbReference type="EMBL" id="KAL0912009.1"/>
    </source>
</evidence>
<evidence type="ECO:0000313" key="2">
    <source>
        <dbReference type="Proteomes" id="UP001552299"/>
    </source>
</evidence>
<sequence>MKTQENRHNLDMTWIRGQTDYINQNVAMINYYFTTFNPQPPPDQDPGILTETLKETVRVRERLRFGEERSCERLNEEITKVSQVSAWVLCLHRGVVKKEERFSAEGRAVLCRRKSERFSAGGRVSGSLPMEEWFSAITKEWLLLGTEKIHIRYDGRIGLHIKEKIPPEGNLSSNHIREGIRASNPIILQAEGIPDSSQQDITPVDPQPPQQVDIALVKELLIFGTTNQTQNLKILHQVLKAQSKDQKNFSSTSPSKHKAKDRRIYPKVYIKLKAELRGYRTLYFWDLHKAAEMSIERKKIMQIYTELQKESVPQPRSSVVVHKLVHKITFKQAQDQEFFSCMSWAVYWMIESIFELIVHDDRGIIPDDQLYFQSFRNNVALGKDSSHLLWSSSLLFGGSEGIFISNKSRFSAYFRRKQKKSRFSAGFRRMQKEKYSDLSFEHETLKTSHIELETTFKELDTLACDMNSKEHYLKFEIASNKYKIEFLKEQVSALEKNKSSPLLKDFYKPTEPETFHEFSSKHVPFRPRKRHFHQNRLINPFSWS</sequence>
<reference evidence="1 2" key="1">
    <citation type="journal article" date="2024" name="Plant Biotechnol. J.">
        <title>Dendrobium thyrsiflorum genome and its molecular insights into genes involved in important horticultural traits.</title>
        <authorList>
            <person name="Chen B."/>
            <person name="Wang J.Y."/>
            <person name="Zheng P.J."/>
            <person name="Li K.L."/>
            <person name="Liang Y.M."/>
            <person name="Chen X.F."/>
            <person name="Zhang C."/>
            <person name="Zhao X."/>
            <person name="He X."/>
            <person name="Zhang G.Q."/>
            <person name="Liu Z.J."/>
            <person name="Xu Q."/>
        </authorList>
    </citation>
    <scope>NUCLEOTIDE SEQUENCE [LARGE SCALE GENOMIC DNA]</scope>
    <source>
        <strain evidence="1">GZMU011</strain>
    </source>
</reference>
<dbReference type="Proteomes" id="UP001552299">
    <property type="component" value="Unassembled WGS sequence"/>
</dbReference>
<name>A0ABD0UHE1_DENTH</name>